<dbReference type="SUPFAM" id="SSF53850">
    <property type="entry name" value="Periplasmic binding protein-like II"/>
    <property type="match status" value="1"/>
</dbReference>
<dbReference type="AlphaFoldDB" id="A0A6F8V9C6"/>
<evidence type="ECO:0000313" key="3">
    <source>
        <dbReference type="Proteomes" id="UP000502260"/>
    </source>
</evidence>
<feature type="transmembrane region" description="Helical" evidence="1">
    <location>
        <begin position="24"/>
        <end position="44"/>
    </location>
</feature>
<keyword evidence="1" id="KW-0812">Transmembrane</keyword>
<sequence length="166" mass="17486">MVAAKVYLVRTLAKLNALFGRGQVVSVGVILLAGLAASLAFLVFMNSAAPNTITIAGGPSGSVFQKNAEKYKKILAREGVTLKILPSEGSVDNLRKLSDPKVKVDVGFVQGGEVKGTAPANLVSLGSVSYQPLMIFNAANPKPCFPTSRAKGWTSARKAAARARWR</sequence>
<keyword evidence="3" id="KW-1185">Reference proteome</keyword>
<evidence type="ECO:0000313" key="2">
    <source>
        <dbReference type="EMBL" id="BCB26443.1"/>
    </source>
</evidence>
<dbReference type="Gene3D" id="3.40.190.10">
    <property type="entry name" value="Periplasmic binding protein-like II"/>
    <property type="match status" value="1"/>
</dbReference>
<protein>
    <submittedName>
        <fullName evidence="2">Uncharacterized protein</fullName>
    </submittedName>
</protein>
<dbReference type="KEGG" id="slac:SKTS_13290"/>
<gene>
    <name evidence="2" type="ORF">SKTS_13290</name>
</gene>
<accession>A0A6F8V9C6</accession>
<evidence type="ECO:0000256" key="1">
    <source>
        <dbReference type="SAM" id="Phobius"/>
    </source>
</evidence>
<dbReference type="EMBL" id="AP022853">
    <property type="protein sequence ID" value="BCB26443.1"/>
    <property type="molecule type" value="Genomic_DNA"/>
</dbReference>
<keyword evidence="1" id="KW-1133">Transmembrane helix</keyword>
<proteinExistence type="predicted"/>
<dbReference type="Proteomes" id="UP000502260">
    <property type="component" value="Chromosome"/>
</dbReference>
<name>A0A6F8V9C6_9PROT</name>
<keyword evidence="1" id="KW-0472">Membrane</keyword>
<reference evidence="3" key="1">
    <citation type="submission" date="2020-03" db="EMBL/GenBank/DDBJ databases">
        <title>Complete genome sequence of sulfur-oxidizing bacterium skT11.</title>
        <authorList>
            <person name="Kanda M."/>
            <person name="Kojima H."/>
            <person name="Fukui M."/>
        </authorList>
    </citation>
    <scope>NUCLEOTIDE SEQUENCE [LARGE SCALE GENOMIC DNA]</scope>
    <source>
        <strain evidence="3">skT11</strain>
    </source>
</reference>
<dbReference type="RefSeq" id="WP_244617463.1">
    <property type="nucleotide sequence ID" value="NZ_AP022853.1"/>
</dbReference>
<organism evidence="2 3">
    <name type="scientific">Sulfurimicrobium lacus</name>
    <dbReference type="NCBI Taxonomy" id="2715678"/>
    <lineage>
        <taxon>Bacteria</taxon>
        <taxon>Pseudomonadati</taxon>
        <taxon>Pseudomonadota</taxon>
        <taxon>Betaproteobacteria</taxon>
        <taxon>Nitrosomonadales</taxon>
        <taxon>Sulfuricellaceae</taxon>
        <taxon>Sulfurimicrobium</taxon>
    </lineage>
</organism>